<comment type="caution">
    <text evidence="4">The sequence shown here is derived from an EMBL/GenBank/DDBJ whole genome shotgun (WGS) entry which is preliminary data.</text>
</comment>
<dbReference type="GO" id="GO:0016747">
    <property type="term" value="F:acyltransferase activity, transferring groups other than amino-acyl groups"/>
    <property type="evidence" value="ECO:0007669"/>
    <property type="project" value="InterPro"/>
</dbReference>
<feature type="domain" description="N-acetyltransferase" evidence="3">
    <location>
        <begin position="160"/>
        <end position="307"/>
    </location>
</feature>
<dbReference type="PANTHER" id="PTHR43877:SF2">
    <property type="entry name" value="AMINOALKYLPHOSPHONATE N-ACETYLTRANSFERASE-RELATED"/>
    <property type="match status" value="1"/>
</dbReference>
<dbReference type="Proteomes" id="UP000256253">
    <property type="component" value="Unassembled WGS sequence"/>
</dbReference>
<keyword evidence="5" id="KW-1185">Reference proteome</keyword>
<accession>A0A3D9UJ12</accession>
<keyword evidence="2" id="KW-0012">Acyltransferase</keyword>
<dbReference type="Gene3D" id="3.40.630.30">
    <property type="match status" value="1"/>
</dbReference>
<evidence type="ECO:0000256" key="2">
    <source>
        <dbReference type="ARBA" id="ARBA00023315"/>
    </source>
</evidence>
<evidence type="ECO:0000256" key="1">
    <source>
        <dbReference type="ARBA" id="ARBA00022679"/>
    </source>
</evidence>
<dbReference type="Pfam" id="PF00583">
    <property type="entry name" value="Acetyltransf_1"/>
    <property type="match status" value="2"/>
</dbReference>
<reference evidence="4 5" key="1">
    <citation type="submission" date="2018-08" db="EMBL/GenBank/DDBJ databases">
        <title>Sequencing the genomes of 1000 actinobacteria strains.</title>
        <authorList>
            <person name="Klenk H.-P."/>
        </authorList>
    </citation>
    <scope>NUCLEOTIDE SEQUENCE [LARGE SCALE GENOMIC DNA]</scope>
    <source>
        <strain evidence="4 5">DSM 22967</strain>
    </source>
</reference>
<evidence type="ECO:0000313" key="4">
    <source>
        <dbReference type="EMBL" id="REF29287.1"/>
    </source>
</evidence>
<dbReference type="SUPFAM" id="SSF55729">
    <property type="entry name" value="Acyl-CoA N-acyltransferases (Nat)"/>
    <property type="match status" value="2"/>
</dbReference>
<dbReference type="InterPro" id="IPR000182">
    <property type="entry name" value="GNAT_dom"/>
</dbReference>
<keyword evidence="1 4" id="KW-0808">Transferase</keyword>
<feature type="domain" description="N-acetyltransferase" evidence="3">
    <location>
        <begin position="11"/>
        <end position="157"/>
    </location>
</feature>
<evidence type="ECO:0000313" key="5">
    <source>
        <dbReference type="Proteomes" id="UP000256253"/>
    </source>
</evidence>
<evidence type="ECO:0000259" key="3">
    <source>
        <dbReference type="PROSITE" id="PS51186"/>
    </source>
</evidence>
<dbReference type="AlphaFoldDB" id="A0A3D9UJ12"/>
<dbReference type="PROSITE" id="PS51186">
    <property type="entry name" value="GNAT"/>
    <property type="match status" value="2"/>
</dbReference>
<dbReference type="EMBL" id="QTUA01000001">
    <property type="protein sequence ID" value="REF29287.1"/>
    <property type="molecule type" value="Genomic_DNA"/>
</dbReference>
<gene>
    <name evidence="4" type="ORF">DFJ65_0221</name>
</gene>
<name>A0A3D9UJ12_9MICO</name>
<sequence length="307" mass="33582">MEITAALPSGLTTRPLTTDDLRAAFEVYSQAEIADVGTLMIEPEDIESDWDRASFDISTQSVGVFEGEHLVGAAEVFKARRAEAAVLPDHRGRGIGVWLAEWTEQVARRDGGAKVGQTCFRGSGGEQLLRARGYDDAWTSWVLELPADRPVMAQPLPPGYTIREAVAGAEDRDVFQVIEDAFNEWPDRTPSTFEDWYPRLMGRRGFEPWQIRVAVDGDDRVVGAACTILDSAGEAYIDQLAVRSDQRGKGLARSLMADAFAQGRERGAARFGLSTDSRTGALGLYEKVGMKVTQTWVALALDLAPEA</sequence>
<dbReference type="InterPro" id="IPR050832">
    <property type="entry name" value="Bact_Acetyltransf"/>
</dbReference>
<dbReference type="PANTHER" id="PTHR43877">
    <property type="entry name" value="AMINOALKYLPHOSPHONATE N-ACETYLTRANSFERASE-RELATED-RELATED"/>
    <property type="match status" value="1"/>
</dbReference>
<dbReference type="CDD" id="cd04301">
    <property type="entry name" value="NAT_SF"/>
    <property type="match status" value="2"/>
</dbReference>
<organism evidence="4 5">
    <name type="scientific">Calidifontibacter indicus</name>
    <dbReference type="NCBI Taxonomy" id="419650"/>
    <lineage>
        <taxon>Bacteria</taxon>
        <taxon>Bacillati</taxon>
        <taxon>Actinomycetota</taxon>
        <taxon>Actinomycetes</taxon>
        <taxon>Micrococcales</taxon>
        <taxon>Dermacoccaceae</taxon>
        <taxon>Calidifontibacter</taxon>
    </lineage>
</organism>
<dbReference type="OrthoDB" id="9799092at2"/>
<dbReference type="RefSeq" id="WP_147301264.1">
    <property type="nucleotide sequence ID" value="NZ_QTUA01000001.1"/>
</dbReference>
<dbReference type="InterPro" id="IPR016181">
    <property type="entry name" value="Acyl_CoA_acyltransferase"/>
</dbReference>
<proteinExistence type="predicted"/>
<protein>
    <submittedName>
        <fullName evidence="4">Acetyltransferase (GNAT) family protein</fullName>
    </submittedName>
</protein>